<dbReference type="SUPFAM" id="SSF51120">
    <property type="entry name" value="beta-Roll"/>
    <property type="match status" value="3"/>
</dbReference>
<dbReference type="Proteomes" id="UP000196655">
    <property type="component" value="Unassembled WGS sequence"/>
</dbReference>
<dbReference type="InterPro" id="IPR018511">
    <property type="entry name" value="Hemolysin-typ_Ca-bd_CS"/>
</dbReference>
<evidence type="ECO:0008006" key="6">
    <source>
        <dbReference type="Google" id="ProtNLM"/>
    </source>
</evidence>
<dbReference type="Gene3D" id="2.150.10.10">
    <property type="entry name" value="Serralysin-like metalloprotease, C-terminal"/>
    <property type="match status" value="5"/>
</dbReference>
<organism evidence="4 5">
    <name type="scientific">Inquilinus limosus</name>
    <dbReference type="NCBI Taxonomy" id="171674"/>
    <lineage>
        <taxon>Bacteria</taxon>
        <taxon>Pseudomonadati</taxon>
        <taxon>Pseudomonadota</taxon>
        <taxon>Alphaproteobacteria</taxon>
        <taxon>Rhodospirillales</taxon>
        <taxon>Rhodospirillaceae</taxon>
        <taxon>Inquilinus</taxon>
    </lineage>
</organism>
<comment type="caution">
    <text evidence="4">The sequence shown here is derived from an EMBL/GenBank/DDBJ whole genome shotgun (WGS) entry which is preliminary data.</text>
</comment>
<comment type="subcellular location">
    <subcellularLocation>
        <location evidence="1">Secreted</location>
    </subcellularLocation>
</comment>
<dbReference type="InterPro" id="IPR011049">
    <property type="entry name" value="Serralysin-like_metalloprot_C"/>
</dbReference>
<sequence length="481" mass="47618">MRWDGDDTDNQIPRPGQDNSGNDELWGHGGNDLLSGGDGNDLLIGGTGGDTMFGGAGIDEISYFQSKAGVTVNLTTLTASGGEAARDVIHGDIENIEGSDLNDVLTGSAVANSIWGDLGNDVISGMGGNDTLTGDSGDDTLRGGDGNDLLSGLDQNDTLSGETGADQLGGGDGNDGLDGGIGNDQLDGGNGDDVLRGGAGADDIFGGSGSDTATYSEGTVGVTVSLADGTGHGGNAEGDTLTFIENLIGSQGNDTLIGGTDANTLDGGGGNDTLFGVDSNDVLRGGAGADHLDGGLDIDTASYFSGTTGVTVNLATGTGSGGDAQGDTLVSIENLSGSRGNDRLIGAGGANTLQGWNGNDTLQGGAGHDTLTGGAGADRFVFTALSDSVAGTNADRITDFSHAAGDRIDLHLIDAATGTASDQAFHFIGTAAYDHHAGELRFAFTSPTTTTIGGDVNGDGVSDFNIVLSGHVSLTAADFVL</sequence>
<gene>
    <name evidence="4" type="ORF">BWR60_19945</name>
</gene>
<dbReference type="GO" id="GO:0005509">
    <property type="term" value="F:calcium ion binding"/>
    <property type="evidence" value="ECO:0007669"/>
    <property type="project" value="InterPro"/>
</dbReference>
<evidence type="ECO:0000313" key="4">
    <source>
        <dbReference type="EMBL" id="OWJ65403.1"/>
    </source>
</evidence>
<dbReference type="PRINTS" id="PR00313">
    <property type="entry name" value="CABNDNGRPT"/>
</dbReference>
<evidence type="ECO:0000256" key="2">
    <source>
        <dbReference type="ARBA" id="ARBA00022525"/>
    </source>
</evidence>
<dbReference type="GO" id="GO:0005576">
    <property type="term" value="C:extracellular region"/>
    <property type="evidence" value="ECO:0007669"/>
    <property type="project" value="UniProtKB-SubCell"/>
</dbReference>
<dbReference type="InterPro" id="IPR050557">
    <property type="entry name" value="RTX_toxin/Mannuronan_C5-epim"/>
</dbReference>
<dbReference type="InterPro" id="IPR001343">
    <property type="entry name" value="Hemolysn_Ca-bd"/>
</dbReference>
<evidence type="ECO:0000313" key="5">
    <source>
        <dbReference type="Proteomes" id="UP000196655"/>
    </source>
</evidence>
<accession>A0A211ZJH0</accession>
<feature type="region of interest" description="Disordered" evidence="3">
    <location>
        <begin position="1"/>
        <end position="31"/>
    </location>
</feature>
<dbReference type="EMBL" id="NHON01000038">
    <property type="protein sequence ID" value="OWJ65403.1"/>
    <property type="molecule type" value="Genomic_DNA"/>
</dbReference>
<dbReference type="PROSITE" id="PS00330">
    <property type="entry name" value="HEMOLYSIN_CALCIUM"/>
    <property type="match status" value="6"/>
</dbReference>
<feature type="region of interest" description="Disordered" evidence="3">
    <location>
        <begin position="129"/>
        <end position="195"/>
    </location>
</feature>
<dbReference type="RefSeq" id="WP_088152761.1">
    <property type="nucleotide sequence ID" value="NZ_NHON01000038.1"/>
</dbReference>
<dbReference type="AlphaFoldDB" id="A0A211ZJH0"/>
<protein>
    <recommendedName>
        <fullName evidence="6">Peptidase M10 serralysin C-terminal domain-containing protein</fullName>
    </recommendedName>
</protein>
<dbReference type="PANTHER" id="PTHR38340">
    <property type="entry name" value="S-LAYER PROTEIN"/>
    <property type="match status" value="1"/>
</dbReference>
<keyword evidence="5" id="KW-1185">Reference proteome</keyword>
<evidence type="ECO:0000256" key="1">
    <source>
        <dbReference type="ARBA" id="ARBA00004613"/>
    </source>
</evidence>
<dbReference type="OrthoDB" id="5485153at2"/>
<name>A0A211ZJH0_9PROT</name>
<evidence type="ECO:0000256" key="3">
    <source>
        <dbReference type="SAM" id="MobiDB-lite"/>
    </source>
</evidence>
<feature type="compositionally biased region" description="Gly residues" evidence="3">
    <location>
        <begin position="167"/>
        <end position="182"/>
    </location>
</feature>
<dbReference type="PANTHER" id="PTHR38340:SF1">
    <property type="entry name" value="S-LAYER PROTEIN"/>
    <property type="match status" value="1"/>
</dbReference>
<reference evidence="5" key="1">
    <citation type="submission" date="2017-05" db="EMBL/GenBank/DDBJ databases">
        <authorList>
            <person name="Macchi M."/>
            <person name="Festa S."/>
            <person name="Coppotelli B.M."/>
            <person name="Morelli I.S."/>
        </authorList>
    </citation>
    <scope>NUCLEOTIDE SEQUENCE [LARGE SCALE GENOMIC DNA]</scope>
    <source>
        <strain evidence="5">I</strain>
    </source>
</reference>
<feature type="compositionally biased region" description="Low complexity" evidence="3">
    <location>
        <begin position="147"/>
        <end position="157"/>
    </location>
</feature>
<keyword evidence="2" id="KW-0964">Secreted</keyword>
<proteinExistence type="predicted"/>
<dbReference type="Pfam" id="PF00353">
    <property type="entry name" value="HemolysinCabind"/>
    <property type="match status" value="5"/>
</dbReference>